<dbReference type="STRING" id="106370.Francci3_1291"/>
<dbReference type="SUPFAM" id="SSF53335">
    <property type="entry name" value="S-adenosyl-L-methionine-dependent methyltransferases"/>
    <property type="match status" value="1"/>
</dbReference>
<dbReference type="eggNOG" id="COG4122">
    <property type="taxonomic scope" value="Bacteria"/>
</dbReference>
<dbReference type="Pfam" id="PF05711">
    <property type="entry name" value="TylF"/>
    <property type="match status" value="1"/>
</dbReference>
<dbReference type="Gene3D" id="3.40.50.150">
    <property type="entry name" value="Vaccinia Virus protein VP39"/>
    <property type="match status" value="1"/>
</dbReference>
<dbReference type="PANTHER" id="PTHR40036:SF1">
    <property type="entry name" value="MACROCIN O-METHYLTRANSFERASE"/>
    <property type="match status" value="1"/>
</dbReference>
<dbReference type="HOGENOM" id="CLU_062821_1_0_11"/>
<dbReference type="OrthoDB" id="3826968at2"/>
<dbReference type="InterPro" id="IPR029063">
    <property type="entry name" value="SAM-dependent_MTases_sf"/>
</dbReference>
<gene>
    <name evidence="1" type="ordered locus">Francci3_1291</name>
</gene>
<organism evidence="1 2">
    <name type="scientific">Frankia casuarinae (strain DSM 45818 / CECT 9043 / HFP020203 / CcI3)</name>
    <dbReference type="NCBI Taxonomy" id="106370"/>
    <lineage>
        <taxon>Bacteria</taxon>
        <taxon>Bacillati</taxon>
        <taxon>Actinomycetota</taxon>
        <taxon>Actinomycetes</taxon>
        <taxon>Frankiales</taxon>
        <taxon>Frankiaceae</taxon>
        <taxon>Frankia</taxon>
    </lineage>
</organism>
<proteinExistence type="predicted"/>
<dbReference type="RefSeq" id="WP_011435734.1">
    <property type="nucleotide sequence ID" value="NC_007777.1"/>
</dbReference>
<keyword evidence="2" id="KW-1185">Reference proteome</keyword>
<evidence type="ECO:0000313" key="2">
    <source>
        <dbReference type="Proteomes" id="UP000001937"/>
    </source>
</evidence>
<dbReference type="InterPro" id="IPR008884">
    <property type="entry name" value="TylF_MeTrfase"/>
</dbReference>
<dbReference type="KEGG" id="fra:Francci3_1291"/>
<dbReference type="AlphaFoldDB" id="Q2JDH4"/>
<accession>Q2JDH4</accession>
<dbReference type="EMBL" id="CP000249">
    <property type="protein sequence ID" value="ABD10668.1"/>
    <property type="molecule type" value="Genomic_DNA"/>
</dbReference>
<evidence type="ECO:0000313" key="1">
    <source>
        <dbReference type="EMBL" id="ABD10668.1"/>
    </source>
</evidence>
<reference evidence="1 2" key="1">
    <citation type="journal article" date="2007" name="Genome Res.">
        <title>Genome characteristics of facultatively symbiotic Frankia sp. strains reflect host range and host plant biogeography.</title>
        <authorList>
            <person name="Normand P."/>
            <person name="Lapierre P."/>
            <person name="Tisa L.S."/>
            <person name="Gogarten J.P."/>
            <person name="Alloisio N."/>
            <person name="Bagnarol E."/>
            <person name="Bassi C.A."/>
            <person name="Berry A.M."/>
            <person name="Bickhart D.M."/>
            <person name="Choisne N."/>
            <person name="Couloux A."/>
            <person name="Cournoyer B."/>
            <person name="Cruveiller S."/>
            <person name="Daubin V."/>
            <person name="Demange N."/>
            <person name="Francino M.P."/>
            <person name="Goltsman E."/>
            <person name="Huang Y."/>
            <person name="Kopp O.R."/>
            <person name="Labarre L."/>
            <person name="Lapidus A."/>
            <person name="Lavire C."/>
            <person name="Marechal J."/>
            <person name="Martinez M."/>
            <person name="Mastronunzio J.E."/>
            <person name="Mullin B.C."/>
            <person name="Niemann J."/>
            <person name="Pujic P."/>
            <person name="Rawnsley T."/>
            <person name="Rouy Z."/>
            <person name="Schenowitz C."/>
            <person name="Sellstedt A."/>
            <person name="Tavares F."/>
            <person name="Tomkins J.P."/>
            <person name="Vallenet D."/>
            <person name="Valverde C."/>
            <person name="Wall L.G."/>
            <person name="Wang Y."/>
            <person name="Medigue C."/>
            <person name="Benson D.R."/>
        </authorList>
    </citation>
    <scope>NUCLEOTIDE SEQUENCE [LARGE SCALE GENOMIC DNA]</scope>
    <source>
        <strain evidence="2">DSM 45818 / CECT 9043 / CcI3</strain>
    </source>
</reference>
<dbReference type="PANTHER" id="PTHR40036">
    <property type="entry name" value="MACROCIN O-METHYLTRANSFERASE"/>
    <property type="match status" value="1"/>
</dbReference>
<protein>
    <submittedName>
        <fullName evidence="1">Macrocin-O-methyltransferase</fullName>
    </submittedName>
</protein>
<name>Q2JDH4_FRACC</name>
<sequence>MTTTPTVAPHDPTVARHDLSDTSVRYLDLLRATLTCSLWDGRDGGAWEPRTGAKRMLVRAFRSQGMEIVKRSAPGARTDGRDWPRLALTMTGDRRMRNLQECAERVIVDGVPGDFIETGVWRGGACILMRGVLAAYGVPDRTVWVADSFAGLPAPNPGRYAADTGDRHHEYAELSVSLEQVRDNFRRYGLLDDQVRFLRGWFRDTLPTAPIERLAVLRLDGDMYESTTDALTALYPKLSDGGFCIVDDYGAVPGCRAAVEDYRAAHGVTEPIIEVDWTCVYWRRSEPSRSR</sequence>
<dbReference type="Proteomes" id="UP000001937">
    <property type="component" value="Chromosome"/>
</dbReference>